<dbReference type="GO" id="GO:0050482">
    <property type="term" value="P:arachidonate secretion"/>
    <property type="evidence" value="ECO:0007669"/>
    <property type="project" value="InterPro"/>
</dbReference>
<evidence type="ECO:0000313" key="2">
    <source>
        <dbReference type="Proteomes" id="UP000005239"/>
    </source>
</evidence>
<dbReference type="GO" id="GO:0006644">
    <property type="term" value="P:phospholipid metabolic process"/>
    <property type="evidence" value="ECO:0007669"/>
    <property type="project" value="InterPro"/>
</dbReference>
<sequence>MHLLPSLALLSFSVLSTLTQKQVPDLPPLGDPTWECGTDEDTKRVAEAEILTHCPKQKKPVNNCCIAHDQCYDDQLGQEHCDNVFCDCLKNATAPSKVCQEQDGPFFCELVKIFGAYSYENAGKIKNGTAVEEKSHYQEGSGDEAFYDYEAEADKAASKHKRPTRAAIIELAEGIHTAEDAFMPPLHTRVRRMLSGRFQWRF</sequence>
<dbReference type="Proteomes" id="UP000005239">
    <property type="component" value="Unassembled WGS sequence"/>
</dbReference>
<dbReference type="InterPro" id="IPR036444">
    <property type="entry name" value="PLipase_A2_dom_sf"/>
</dbReference>
<protein>
    <submittedName>
        <fullName evidence="1">Uncharacterized protein</fullName>
    </submittedName>
</protein>
<dbReference type="SUPFAM" id="SSF48619">
    <property type="entry name" value="Phospholipase A2, PLA2"/>
    <property type="match status" value="1"/>
</dbReference>
<evidence type="ECO:0000313" key="1">
    <source>
        <dbReference type="EnsemblMetazoa" id="PPA22979.1"/>
    </source>
</evidence>
<reference evidence="2" key="1">
    <citation type="journal article" date="2008" name="Nat. Genet.">
        <title>The Pristionchus pacificus genome provides a unique perspective on nematode lifestyle and parasitism.</title>
        <authorList>
            <person name="Dieterich C."/>
            <person name="Clifton S.W."/>
            <person name="Schuster L.N."/>
            <person name="Chinwalla A."/>
            <person name="Delehaunty K."/>
            <person name="Dinkelacker I."/>
            <person name="Fulton L."/>
            <person name="Fulton R."/>
            <person name="Godfrey J."/>
            <person name="Minx P."/>
            <person name="Mitreva M."/>
            <person name="Roeseler W."/>
            <person name="Tian H."/>
            <person name="Witte H."/>
            <person name="Yang S.P."/>
            <person name="Wilson R.K."/>
            <person name="Sommer R.J."/>
        </authorList>
    </citation>
    <scope>NUCLEOTIDE SEQUENCE [LARGE SCALE GENOMIC DNA]</scope>
    <source>
        <strain evidence="2">PS312</strain>
    </source>
</reference>
<accession>A0A8R1UEP1</accession>
<dbReference type="GO" id="GO:0004623">
    <property type="term" value="F:phospholipase A2 activity"/>
    <property type="evidence" value="ECO:0007669"/>
    <property type="project" value="InterPro"/>
</dbReference>
<proteinExistence type="predicted"/>
<name>A0A2A6CC42_PRIPA</name>
<dbReference type="InterPro" id="IPR053322">
    <property type="entry name" value="PLA2-like"/>
</dbReference>
<accession>A0A2A6CC42</accession>
<dbReference type="AlphaFoldDB" id="A0A2A6CC42"/>
<dbReference type="EnsemblMetazoa" id="PPA22979.1">
    <property type="protein sequence ID" value="PPA22979.1"/>
    <property type="gene ID" value="WBGene00112533"/>
</dbReference>
<dbReference type="PANTHER" id="PTHR34228">
    <property type="entry name" value="PROTEIN CBG09474-RELATED"/>
    <property type="match status" value="1"/>
</dbReference>
<dbReference type="OrthoDB" id="5781547at2759"/>
<gene>
    <name evidence="1" type="primary">WBGene00112533</name>
</gene>
<dbReference type="PANTHER" id="PTHR34228:SF3">
    <property type="entry name" value="PHOSPHOLIPASE A2-LIKE PROTEIN Y52B11A.8"/>
    <property type="match status" value="1"/>
</dbReference>
<keyword evidence="2" id="KW-1185">Reference proteome</keyword>
<reference evidence="1" key="2">
    <citation type="submission" date="2022-06" db="UniProtKB">
        <authorList>
            <consortium name="EnsemblMetazoa"/>
        </authorList>
    </citation>
    <scope>IDENTIFICATION</scope>
    <source>
        <strain evidence="1">PS312</strain>
    </source>
</reference>
<organism evidence="1 2">
    <name type="scientific">Pristionchus pacificus</name>
    <name type="common">Parasitic nematode worm</name>
    <dbReference type="NCBI Taxonomy" id="54126"/>
    <lineage>
        <taxon>Eukaryota</taxon>
        <taxon>Metazoa</taxon>
        <taxon>Ecdysozoa</taxon>
        <taxon>Nematoda</taxon>
        <taxon>Chromadorea</taxon>
        <taxon>Rhabditida</taxon>
        <taxon>Rhabditina</taxon>
        <taxon>Diplogasteromorpha</taxon>
        <taxon>Diplogasteroidea</taxon>
        <taxon>Neodiplogasteridae</taxon>
        <taxon>Pristionchus</taxon>
    </lineage>
</organism>